<dbReference type="Proteomes" id="UP001445076">
    <property type="component" value="Unassembled WGS sequence"/>
</dbReference>
<dbReference type="AlphaFoldDB" id="A0AAW0VP96"/>
<dbReference type="InterPro" id="IPR025661">
    <property type="entry name" value="Pept_asp_AS"/>
</dbReference>
<dbReference type="EMBL" id="JARKIK010005079">
    <property type="protein sequence ID" value="KAK8718606.1"/>
    <property type="molecule type" value="Genomic_DNA"/>
</dbReference>
<organism evidence="4 5">
    <name type="scientific">Cherax quadricarinatus</name>
    <name type="common">Australian red claw crayfish</name>
    <dbReference type="NCBI Taxonomy" id="27406"/>
    <lineage>
        <taxon>Eukaryota</taxon>
        <taxon>Metazoa</taxon>
        <taxon>Ecdysozoa</taxon>
        <taxon>Arthropoda</taxon>
        <taxon>Crustacea</taxon>
        <taxon>Multicrustacea</taxon>
        <taxon>Malacostraca</taxon>
        <taxon>Eumalacostraca</taxon>
        <taxon>Eucarida</taxon>
        <taxon>Decapoda</taxon>
        <taxon>Pleocyemata</taxon>
        <taxon>Astacidea</taxon>
        <taxon>Parastacoidea</taxon>
        <taxon>Parastacidae</taxon>
        <taxon>Cherax</taxon>
    </lineage>
</organism>
<comment type="similarity">
    <text evidence="1">Belongs to the peptidase C1 family.</text>
</comment>
<dbReference type="GO" id="GO:0006508">
    <property type="term" value="P:proteolysis"/>
    <property type="evidence" value="ECO:0007669"/>
    <property type="project" value="InterPro"/>
</dbReference>
<sequence length="117" mass="12529">PSESGAQDVGFVDIREGSEDDLKKAVALLGPISVGIDASSDSFQLYSSGVYNEPDCNPKQLDHGVLVVGYGTTEDGTDYWLVKNSWGATWGDIGYLKMIRNHNNQCGIATAASYPLV</sequence>
<evidence type="ECO:0000313" key="5">
    <source>
        <dbReference type="Proteomes" id="UP001445076"/>
    </source>
</evidence>
<dbReference type="InterPro" id="IPR000668">
    <property type="entry name" value="Peptidase_C1A_C"/>
</dbReference>
<comment type="caution">
    <text evidence="4">The sequence shown here is derived from an EMBL/GenBank/DDBJ whole genome shotgun (WGS) entry which is preliminary data.</text>
</comment>
<dbReference type="SUPFAM" id="SSF54001">
    <property type="entry name" value="Cysteine proteinases"/>
    <property type="match status" value="1"/>
</dbReference>
<dbReference type="PANTHER" id="PTHR12411">
    <property type="entry name" value="CYSTEINE PROTEASE FAMILY C1-RELATED"/>
    <property type="match status" value="1"/>
</dbReference>
<protein>
    <recommendedName>
        <fullName evidence="3">Peptidase C1A papain C-terminal domain-containing protein</fullName>
    </recommendedName>
</protein>
<dbReference type="Gene3D" id="3.90.70.10">
    <property type="entry name" value="Cysteine proteinases"/>
    <property type="match status" value="1"/>
</dbReference>
<evidence type="ECO:0000313" key="4">
    <source>
        <dbReference type="EMBL" id="KAK8718606.1"/>
    </source>
</evidence>
<gene>
    <name evidence="4" type="ORF">OTU49_014611</name>
</gene>
<keyword evidence="5" id="KW-1185">Reference proteome</keyword>
<feature type="non-terminal residue" evidence="4">
    <location>
        <position position="1"/>
    </location>
</feature>
<evidence type="ECO:0000256" key="2">
    <source>
        <dbReference type="ARBA" id="ARBA00023157"/>
    </source>
</evidence>
<dbReference type="CDD" id="cd02248">
    <property type="entry name" value="Peptidase_C1A"/>
    <property type="match status" value="1"/>
</dbReference>
<accession>A0AAW0VP96</accession>
<feature type="domain" description="Peptidase C1A papain C-terminal" evidence="3">
    <location>
        <begin position="1"/>
        <end position="116"/>
    </location>
</feature>
<dbReference type="InterPro" id="IPR013128">
    <property type="entry name" value="Peptidase_C1A"/>
</dbReference>
<dbReference type="PROSITE" id="PS00639">
    <property type="entry name" value="THIOL_PROTEASE_HIS"/>
    <property type="match status" value="1"/>
</dbReference>
<dbReference type="SMART" id="SM00645">
    <property type="entry name" value="Pept_C1"/>
    <property type="match status" value="1"/>
</dbReference>
<keyword evidence="2" id="KW-1015">Disulfide bond</keyword>
<proteinExistence type="inferred from homology"/>
<evidence type="ECO:0000259" key="3">
    <source>
        <dbReference type="SMART" id="SM00645"/>
    </source>
</evidence>
<dbReference type="InterPro" id="IPR025660">
    <property type="entry name" value="Pept_his_AS"/>
</dbReference>
<dbReference type="InterPro" id="IPR038765">
    <property type="entry name" value="Papain-like_cys_pep_sf"/>
</dbReference>
<dbReference type="GO" id="GO:0008234">
    <property type="term" value="F:cysteine-type peptidase activity"/>
    <property type="evidence" value="ECO:0007669"/>
    <property type="project" value="InterPro"/>
</dbReference>
<dbReference type="InterPro" id="IPR039417">
    <property type="entry name" value="Peptidase_C1A_papain-like"/>
</dbReference>
<name>A0AAW0VP96_CHEQU</name>
<evidence type="ECO:0000256" key="1">
    <source>
        <dbReference type="ARBA" id="ARBA00008455"/>
    </source>
</evidence>
<dbReference type="Pfam" id="PF00112">
    <property type="entry name" value="Peptidase_C1"/>
    <property type="match status" value="1"/>
</dbReference>
<dbReference type="PROSITE" id="PS00640">
    <property type="entry name" value="THIOL_PROTEASE_ASN"/>
    <property type="match status" value="1"/>
</dbReference>
<reference evidence="4 5" key="1">
    <citation type="journal article" date="2024" name="BMC Genomics">
        <title>Genome assembly of redclaw crayfish (Cherax quadricarinatus) provides insights into its immune adaptation and hypoxia tolerance.</title>
        <authorList>
            <person name="Liu Z."/>
            <person name="Zheng J."/>
            <person name="Li H."/>
            <person name="Fang K."/>
            <person name="Wang S."/>
            <person name="He J."/>
            <person name="Zhou D."/>
            <person name="Weng S."/>
            <person name="Chi M."/>
            <person name="Gu Z."/>
            <person name="He J."/>
            <person name="Li F."/>
            <person name="Wang M."/>
        </authorList>
    </citation>
    <scope>NUCLEOTIDE SEQUENCE [LARGE SCALE GENOMIC DNA]</scope>
    <source>
        <strain evidence="4">ZL_2023a</strain>
    </source>
</reference>